<keyword evidence="2" id="KW-0238">DNA-binding</keyword>
<dbReference type="InterPro" id="IPR005471">
    <property type="entry name" value="Tscrpt_reg_IclR_N"/>
</dbReference>
<dbReference type="PANTHER" id="PTHR30136:SF24">
    <property type="entry name" value="HTH-TYPE TRANSCRIPTIONAL REPRESSOR ALLR"/>
    <property type="match status" value="1"/>
</dbReference>
<dbReference type="InterPro" id="IPR036390">
    <property type="entry name" value="WH_DNA-bd_sf"/>
</dbReference>
<dbReference type="PROSITE" id="PS51078">
    <property type="entry name" value="ICLR_ED"/>
    <property type="match status" value="1"/>
</dbReference>
<accession>A0ABZ1BYK7</accession>
<dbReference type="InterPro" id="IPR050707">
    <property type="entry name" value="HTH_MetabolicPath_Reg"/>
</dbReference>
<keyword evidence="3" id="KW-0804">Transcription</keyword>
<dbReference type="SMART" id="SM00346">
    <property type="entry name" value="HTH_ICLR"/>
    <property type="match status" value="1"/>
</dbReference>
<keyword evidence="7" id="KW-1185">Reference proteome</keyword>
<proteinExistence type="predicted"/>
<evidence type="ECO:0000256" key="2">
    <source>
        <dbReference type="ARBA" id="ARBA00023125"/>
    </source>
</evidence>
<evidence type="ECO:0000259" key="5">
    <source>
        <dbReference type="PROSITE" id="PS51078"/>
    </source>
</evidence>
<dbReference type="InterPro" id="IPR036388">
    <property type="entry name" value="WH-like_DNA-bd_sf"/>
</dbReference>
<sequence>MPTTGGSRRRRPPDAYAIASVDKAVRLLLTLGHMPGRAAGITELAHRLQLTKNQVFRLLKTLERHRLVDQDPGGSLYRLGSGLLVLAAMARDGLQLVREASPTLDRLAMATGESVHLAAREGLEAVIVDVRESPHPVRLTARVGGRYPLHAGACPRAILAFLPPEQQEQVLRALPRLPRYTRRTVEDPEALRRELDVIRQRGYAISDEDVDLGARAVGAPIFAAGPSPSADGGTWALQAVGALSIAGPTVRLPDPVLARYGEMVAAAAREISNRLGARAAVPAIPGADGEEGAR</sequence>
<feature type="domain" description="HTH iclR-type" evidence="4">
    <location>
        <begin position="18"/>
        <end position="81"/>
    </location>
</feature>
<protein>
    <submittedName>
        <fullName evidence="6">IclR family transcriptional regulator</fullName>
    </submittedName>
</protein>
<dbReference type="SUPFAM" id="SSF46785">
    <property type="entry name" value="Winged helix' DNA-binding domain"/>
    <property type="match status" value="1"/>
</dbReference>
<reference evidence="6 7" key="1">
    <citation type="journal article" date="2024" name="Front. Microbiol.">
        <title>Novel thermophilic genera Geochorda gen. nov. and Carboxydochorda gen. nov. from the deep terrestrial subsurface reveal the ecophysiological diversity in the class Limnochordia.</title>
        <authorList>
            <person name="Karnachuk O.V."/>
            <person name="Lukina A.P."/>
            <person name="Avakyan M.R."/>
            <person name="Kadnikov V.V."/>
            <person name="Begmatov S."/>
            <person name="Beletsky A.V."/>
            <person name="Vlasova K.G."/>
            <person name="Novikov A.A."/>
            <person name="Shcherbakova V.A."/>
            <person name="Mardanov A.V."/>
            <person name="Ravin N.V."/>
        </authorList>
    </citation>
    <scope>NUCLEOTIDE SEQUENCE [LARGE SCALE GENOMIC DNA]</scope>
    <source>
        <strain evidence="6 7">L945</strain>
    </source>
</reference>
<evidence type="ECO:0000259" key="4">
    <source>
        <dbReference type="PROSITE" id="PS51077"/>
    </source>
</evidence>
<evidence type="ECO:0000313" key="7">
    <source>
        <dbReference type="Proteomes" id="UP001332192"/>
    </source>
</evidence>
<evidence type="ECO:0000256" key="1">
    <source>
        <dbReference type="ARBA" id="ARBA00023015"/>
    </source>
</evidence>
<dbReference type="Pfam" id="PF09339">
    <property type="entry name" value="HTH_IclR"/>
    <property type="match status" value="1"/>
</dbReference>
<dbReference type="InterPro" id="IPR029016">
    <property type="entry name" value="GAF-like_dom_sf"/>
</dbReference>
<evidence type="ECO:0000313" key="6">
    <source>
        <dbReference type="EMBL" id="WRP17600.1"/>
    </source>
</evidence>
<name>A0ABZ1BYK7_9FIRM</name>
<dbReference type="PANTHER" id="PTHR30136">
    <property type="entry name" value="HELIX-TURN-HELIX TRANSCRIPTIONAL REGULATOR, ICLR FAMILY"/>
    <property type="match status" value="1"/>
</dbReference>
<keyword evidence="1" id="KW-0805">Transcription regulation</keyword>
<dbReference type="Gene3D" id="3.30.450.40">
    <property type="match status" value="1"/>
</dbReference>
<dbReference type="Gene3D" id="1.10.10.10">
    <property type="entry name" value="Winged helix-like DNA-binding domain superfamily/Winged helix DNA-binding domain"/>
    <property type="match status" value="1"/>
</dbReference>
<gene>
    <name evidence="6" type="ORF">U7230_00855</name>
</gene>
<feature type="domain" description="IclR-ED" evidence="5">
    <location>
        <begin position="82"/>
        <end position="277"/>
    </location>
</feature>
<dbReference type="Pfam" id="PF01614">
    <property type="entry name" value="IclR_C"/>
    <property type="match status" value="1"/>
</dbReference>
<dbReference type="PROSITE" id="PS51077">
    <property type="entry name" value="HTH_ICLR"/>
    <property type="match status" value="1"/>
</dbReference>
<dbReference type="RefSeq" id="WP_324716870.1">
    <property type="nucleotide sequence ID" value="NZ_CP141615.1"/>
</dbReference>
<evidence type="ECO:0000256" key="3">
    <source>
        <dbReference type="ARBA" id="ARBA00023163"/>
    </source>
</evidence>
<dbReference type="InterPro" id="IPR014757">
    <property type="entry name" value="Tscrpt_reg_IclR_C"/>
</dbReference>
<organism evidence="6 7">
    <name type="scientific">Carboxydichorda subterranea</name>
    <dbReference type="NCBI Taxonomy" id="3109565"/>
    <lineage>
        <taxon>Bacteria</taxon>
        <taxon>Bacillati</taxon>
        <taxon>Bacillota</taxon>
        <taxon>Limnochordia</taxon>
        <taxon>Limnochordales</taxon>
        <taxon>Geochordaceae</taxon>
        <taxon>Carboxydichorda</taxon>
    </lineage>
</organism>
<dbReference type="SUPFAM" id="SSF55781">
    <property type="entry name" value="GAF domain-like"/>
    <property type="match status" value="1"/>
</dbReference>
<dbReference type="EMBL" id="CP141615">
    <property type="protein sequence ID" value="WRP17600.1"/>
    <property type="molecule type" value="Genomic_DNA"/>
</dbReference>
<dbReference type="Proteomes" id="UP001332192">
    <property type="component" value="Chromosome"/>
</dbReference>